<evidence type="ECO:0000256" key="1">
    <source>
        <dbReference type="SAM" id="Phobius"/>
    </source>
</evidence>
<keyword evidence="1" id="KW-1133">Transmembrane helix</keyword>
<dbReference type="EMBL" id="GBRH01262345">
    <property type="protein sequence ID" value="JAD35550.1"/>
    <property type="molecule type" value="Transcribed_RNA"/>
</dbReference>
<keyword evidence="1" id="KW-0472">Membrane</keyword>
<keyword evidence="1" id="KW-0812">Transmembrane</keyword>
<feature type="transmembrane region" description="Helical" evidence="1">
    <location>
        <begin position="17"/>
        <end position="34"/>
    </location>
</feature>
<reference evidence="2" key="1">
    <citation type="submission" date="2014-09" db="EMBL/GenBank/DDBJ databases">
        <authorList>
            <person name="Magalhaes I.L.F."/>
            <person name="Oliveira U."/>
            <person name="Santos F.R."/>
            <person name="Vidigal T.H.D.A."/>
            <person name="Brescovit A.D."/>
            <person name="Santos A.J."/>
        </authorList>
    </citation>
    <scope>NUCLEOTIDE SEQUENCE</scope>
    <source>
        <tissue evidence="2">Shoot tissue taken approximately 20 cm above the soil surface</tissue>
    </source>
</reference>
<name>A0A0A8ZFM6_ARUDO</name>
<accession>A0A0A8ZFM6</accession>
<proteinExistence type="predicted"/>
<protein>
    <submittedName>
        <fullName evidence="2">Uncharacterized protein</fullName>
    </submittedName>
</protein>
<sequence>MVHKKCNQEFLNTSVQLVYLNISVLLNLMSWFSLTDWRYHR</sequence>
<reference evidence="2" key="2">
    <citation type="journal article" date="2015" name="Data Brief">
        <title>Shoot transcriptome of the giant reed, Arundo donax.</title>
        <authorList>
            <person name="Barrero R.A."/>
            <person name="Guerrero F.D."/>
            <person name="Moolhuijzen P."/>
            <person name="Goolsby J.A."/>
            <person name="Tidwell J."/>
            <person name="Bellgard S.E."/>
            <person name="Bellgard M.I."/>
        </authorList>
    </citation>
    <scope>NUCLEOTIDE SEQUENCE</scope>
    <source>
        <tissue evidence="2">Shoot tissue taken approximately 20 cm above the soil surface</tissue>
    </source>
</reference>
<organism evidence="2">
    <name type="scientific">Arundo donax</name>
    <name type="common">Giant reed</name>
    <name type="synonym">Donax arundinaceus</name>
    <dbReference type="NCBI Taxonomy" id="35708"/>
    <lineage>
        <taxon>Eukaryota</taxon>
        <taxon>Viridiplantae</taxon>
        <taxon>Streptophyta</taxon>
        <taxon>Embryophyta</taxon>
        <taxon>Tracheophyta</taxon>
        <taxon>Spermatophyta</taxon>
        <taxon>Magnoliopsida</taxon>
        <taxon>Liliopsida</taxon>
        <taxon>Poales</taxon>
        <taxon>Poaceae</taxon>
        <taxon>PACMAD clade</taxon>
        <taxon>Arundinoideae</taxon>
        <taxon>Arundineae</taxon>
        <taxon>Arundo</taxon>
    </lineage>
</organism>
<evidence type="ECO:0000313" key="2">
    <source>
        <dbReference type="EMBL" id="JAD35550.1"/>
    </source>
</evidence>
<dbReference type="AlphaFoldDB" id="A0A0A8ZFM6"/>